<dbReference type="EMBL" id="CP003350">
    <property type="protein sequence ID" value="AFC84850.1"/>
    <property type="molecule type" value="Genomic_DNA"/>
</dbReference>
<dbReference type="AlphaFoldDB" id="H8L350"/>
<sequence>MSRQLGQAAEQRACAELQRHGLRLLARNFSSRHGELDLIMQDGAELVFVEVRMRRQASHGGAAASITATKRQRLVRTAALWLQQNPQLSRQPCRFDVVSVEGPAGHGSLQWIRAAFEAD</sequence>
<dbReference type="eggNOG" id="COG0792">
    <property type="taxonomic scope" value="Bacteria"/>
</dbReference>
<keyword evidence="4" id="KW-1185">Reference proteome</keyword>
<dbReference type="Gene3D" id="3.40.1350.10">
    <property type="match status" value="1"/>
</dbReference>
<dbReference type="Proteomes" id="UP000005234">
    <property type="component" value="Chromosome"/>
</dbReference>
<dbReference type="OrthoDB" id="9794876at2"/>
<evidence type="ECO:0000256" key="1">
    <source>
        <dbReference type="ARBA" id="ARBA00006738"/>
    </source>
</evidence>
<comment type="similarity">
    <text evidence="1 2">Belongs to the UPF0102 family.</text>
</comment>
<evidence type="ECO:0000313" key="4">
    <source>
        <dbReference type="Proteomes" id="UP000005234"/>
    </source>
</evidence>
<organism evidence="3 4">
    <name type="scientific">Frateuria aurantia (strain ATCC 33424 / DSM 6220 / KCTC 2777 / LMG 1558 / NBRC 3245 / NCIMB 13370)</name>
    <name type="common">Acetobacter aurantius</name>
    <dbReference type="NCBI Taxonomy" id="767434"/>
    <lineage>
        <taxon>Bacteria</taxon>
        <taxon>Pseudomonadati</taxon>
        <taxon>Pseudomonadota</taxon>
        <taxon>Gammaproteobacteria</taxon>
        <taxon>Lysobacterales</taxon>
        <taxon>Rhodanobacteraceae</taxon>
        <taxon>Frateuria</taxon>
    </lineage>
</organism>
<proteinExistence type="inferred from homology"/>
<name>H8L350_FRAAD</name>
<protein>
    <recommendedName>
        <fullName evidence="2">UPF0102 protein Fraau_0360</fullName>
    </recommendedName>
</protein>
<evidence type="ECO:0000313" key="3">
    <source>
        <dbReference type="EMBL" id="AFC84850.1"/>
    </source>
</evidence>
<dbReference type="HOGENOM" id="CLU_115353_1_0_6"/>
<dbReference type="KEGG" id="fau:Fraau_0360"/>
<dbReference type="HAMAP" id="MF_00048">
    <property type="entry name" value="UPF0102"/>
    <property type="match status" value="1"/>
</dbReference>
<dbReference type="SUPFAM" id="SSF52980">
    <property type="entry name" value="Restriction endonuclease-like"/>
    <property type="match status" value="1"/>
</dbReference>
<dbReference type="PANTHER" id="PTHR34039">
    <property type="entry name" value="UPF0102 PROTEIN YRAN"/>
    <property type="match status" value="1"/>
</dbReference>
<reference evidence="3" key="1">
    <citation type="submission" date="2012-02" db="EMBL/GenBank/DDBJ databases">
        <title>The complete genome of Frateuria aurantia DSM 6220.</title>
        <authorList>
            <consortium name="US DOE Joint Genome Institute (JGI-PGF)"/>
            <person name="Lucas S."/>
            <person name="Copeland A."/>
            <person name="Lapidus A."/>
            <person name="Glavina del Rio T."/>
            <person name="Dalin E."/>
            <person name="Tice H."/>
            <person name="Bruce D."/>
            <person name="Goodwin L."/>
            <person name="Pitluck S."/>
            <person name="Peters L."/>
            <person name="Ovchinnikova G."/>
            <person name="Teshima H."/>
            <person name="Kyrpides N."/>
            <person name="Mavromatis K."/>
            <person name="Ivanova N."/>
            <person name="Brettin T."/>
            <person name="Detter J.C."/>
            <person name="Han C."/>
            <person name="Larimer F."/>
            <person name="Land M."/>
            <person name="Hauser L."/>
            <person name="Markowitz V."/>
            <person name="Cheng J.-F."/>
            <person name="Hugenholtz P."/>
            <person name="Woyke T."/>
            <person name="Wu D."/>
            <person name="Brambilla E."/>
            <person name="Klenk H.-P."/>
            <person name="Eisen J.A."/>
        </authorList>
    </citation>
    <scope>NUCLEOTIDE SEQUENCE</scope>
    <source>
        <strain evidence="3">DSM 6220</strain>
    </source>
</reference>
<dbReference type="InterPro" id="IPR011856">
    <property type="entry name" value="tRNA_endonuc-like_dom_sf"/>
</dbReference>
<gene>
    <name evidence="3" type="ordered locus">Fraau_0360</name>
</gene>
<dbReference type="GO" id="GO:0003676">
    <property type="term" value="F:nucleic acid binding"/>
    <property type="evidence" value="ECO:0007669"/>
    <property type="project" value="InterPro"/>
</dbReference>
<dbReference type="InterPro" id="IPR003509">
    <property type="entry name" value="UPF0102_YraN-like"/>
</dbReference>
<dbReference type="STRING" id="767434.Fraau_0360"/>
<dbReference type="Pfam" id="PF02021">
    <property type="entry name" value="UPF0102"/>
    <property type="match status" value="1"/>
</dbReference>
<dbReference type="InterPro" id="IPR011335">
    <property type="entry name" value="Restrct_endonuc-II-like"/>
</dbReference>
<dbReference type="NCBIfam" id="NF009150">
    <property type="entry name" value="PRK12497.1-3"/>
    <property type="match status" value="1"/>
</dbReference>
<evidence type="ECO:0000256" key="2">
    <source>
        <dbReference type="HAMAP-Rule" id="MF_00048"/>
    </source>
</evidence>
<dbReference type="NCBIfam" id="TIGR00252">
    <property type="entry name" value="YraN family protein"/>
    <property type="match status" value="1"/>
</dbReference>
<accession>H8L350</accession>
<dbReference type="PANTHER" id="PTHR34039:SF1">
    <property type="entry name" value="UPF0102 PROTEIN YRAN"/>
    <property type="match status" value="1"/>
</dbReference>
<dbReference type="RefSeq" id="WP_014401856.1">
    <property type="nucleotide sequence ID" value="NC_017033.1"/>
</dbReference>